<protein>
    <submittedName>
        <fullName evidence="2">Uncharacterized protein</fullName>
    </submittedName>
</protein>
<keyword evidence="3" id="KW-1185">Reference proteome</keyword>
<sequence>METILKAIFIYHWTRKKTTANTLPSLFAAKLLYLDQNRLNQNKKRNERYSPSRAKNIRRNLKRTNEKKHPPGIFGNPPGSAIEKSSQEKKGTTKKKPNRPTPKQREK</sequence>
<comment type="caution">
    <text evidence="2">The sequence shown here is derived from an EMBL/GenBank/DDBJ whole genome shotgun (WGS) entry which is preliminary data.</text>
</comment>
<dbReference type="AlphaFoldDB" id="A0A834IWD0"/>
<evidence type="ECO:0000256" key="1">
    <source>
        <dbReference type="SAM" id="MobiDB-lite"/>
    </source>
</evidence>
<dbReference type="Proteomes" id="UP000625711">
    <property type="component" value="Unassembled WGS sequence"/>
</dbReference>
<accession>A0A834IWD0</accession>
<evidence type="ECO:0000313" key="3">
    <source>
        <dbReference type="Proteomes" id="UP000625711"/>
    </source>
</evidence>
<reference evidence="2" key="1">
    <citation type="submission" date="2020-08" db="EMBL/GenBank/DDBJ databases">
        <title>Genome sequencing and assembly of the red palm weevil Rhynchophorus ferrugineus.</title>
        <authorList>
            <person name="Dias G.B."/>
            <person name="Bergman C.M."/>
            <person name="Manee M."/>
        </authorList>
    </citation>
    <scope>NUCLEOTIDE SEQUENCE</scope>
    <source>
        <strain evidence="2">AA-2017</strain>
        <tissue evidence="2">Whole larva</tissue>
    </source>
</reference>
<name>A0A834IWD0_RHYFE</name>
<organism evidence="2 3">
    <name type="scientific">Rhynchophorus ferrugineus</name>
    <name type="common">Red palm weevil</name>
    <name type="synonym">Curculio ferrugineus</name>
    <dbReference type="NCBI Taxonomy" id="354439"/>
    <lineage>
        <taxon>Eukaryota</taxon>
        <taxon>Metazoa</taxon>
        <taxon>Ecdysozoa</taxon>
        <taxon>Arthropoda</taxon>
        <taxon>Hexapoda</taxon>
        <taxon>Insecta</taxon>
        <taxon>Pterygota</taxon>
        <taxon>Neoptera</taxon>
        <taxon>Endopterygota</taxon>
        <taxon>Coleoptera</taxon>
        <taxon>Polyphaga</taxon>
        <taxon>Cucujiformia</taxon>
        <taxon>Curculionidae</taxon>
        <taxon>Dryophthorinae</taxon>
        <taxon>Rhynchophorus</taxon>
    </lineage>
</organism>
<gene>
    <name evidence="2" type="ORF">GWI33_011921</name>
</gene>
<feature type="region of interest" description="Disordered" evidence="1">
    <location>
        <begin position="39"/>
        <end position="107"/>
    </location>
</feature>
<dbReference type="EMBL" id="JAACXV010000061">
    <property type="protein sequence ID" value="KAF7285070.1"/>
    <property type="molecule type" value="Genomic_DNA"/>
</dbReference>
<proteinExistence type="predicted"/>
<evidence type="ECO:0000313" key="2">
    <source>
        <dbReference type="EMBL" id="KAF7285070.1"/>
    </source>
</evidence>